<dbReference type="Pfam" id="PF05532">
    <property type="entry name" value="CsbD"/>
    <property type="match status" value="1"/>
</dbReference>
<reference evidence="5 6" key="1">
    <citation type="submission" date="2022-10" db="EMBL/GenBank/DDBJ databases">
        <title>Sphingomonas sp.</title>
        <authorList>
            <person name="Jin C."/>
        </authorList>
    </citation>
    <scope>NUCLEOTIDE SEQUENCE [LARGE SCALE GENOMIC DNA]</scope>
    <source>
        <strain evidence="5 6">BN140010</strain>
    </source>
</reference>
<evidence type="ECO:0000256" key="2">
    <source>
        <dbReference type="SAM" id="MobiDB-lite"/>
    </source>
</evidence>
<dbReference type="EMBL" id="JAPDOB010000002">
    <property type="protein sequence ID" value="MCW3798821.1"/>
    <property type="molecule type" value="Genomic_DNA"/>
</dbReference>
<keyword evidence="3" id="KW-0812">Transmembrane</keyword>
<sequence length="90" mass="9134">MNIDTLAGEGTDLKGRFKTSLGDATGDPALQQDGAIDQLSGQARKGFGAVRDFASRQPLAAAAIAGVAGLALLGGLRGRPNTGSGRRRAR</sequence>
<keyword evidence="3" id="KW-0472">Membrane</keyword>
<evidence type="ECO:0000256" key="1">
    <source>
        <dbReference type="ARBA" id="ARBA00009129"/>
    </source>
</evidence>
<keyword evidence="3" id="KW-1133">Transmembrane helix</keyword>
<dbReference type="SUPFAM" id="SSF69047">
    <property type="entry name" value="Hypothetical protein YjbJ"/>
    <property type="match status" value="1"/>
</dbReference>
<organism evidence="5 6">
    <name type="scientific">Sphingomonas arvum</name>
    <dbReference type="NCBI Taxonomy" id="2992113"/>
    <lineage>
        <taxon>Bacteria</taxon>
        <taxon>Pseudomonadati</taxon>
        <taxon>Pseudomonadota</taxon>
        <taxon>Alphaproteobacteria</taxon>
        <taxon>Sphingomonadales</taxon>
        <taxon>Sphingomonadaceae</taxon>
        <taxon>Sphingomonas</taxon>
    </lineage>
</organism>
<accession>A0ABT3JJ55</accession>
<feature type="region of interest" description="Disordered" evidence="2">
    <location>
        <begin position="1"/>
        <end position="31"/>
    </location>
</feature>
<evidence type="ECO:0000256" key="3">
    <source>
        <dbReference type="SAM" id="Phobius"/>
    </source>
</evidence>
<dbReference type="Proteomes" id="UP001526246">
    <property type="component" value="Unassembled WGS sequence"/>
</dbReference>
<gene>
    <name evidence="5" type="ORF">OMW55_13480</name>
</gene>
<feature type="transmembrane region" description="Helical" evidence="3">
    <location>
        <begin position="59"/>
        <end position="78"/>
    </location>
</feature>
<dbReference type="InterPro" id="IPR008462">
    <property type="entry name" value="CsbD"/>
</dbReference>
<protein>
    <submittedName>
        <fullName evidence="5">CsbD family protein</fullName>
    </submittedName>
</protein>
<evidence type="ECO:0000259" key="4">
    <source>
        <dbReference type="Pfam" id="PF05532"/>
    </source>
</evidence>
<dbReference type="RefSeq" id="WP_264883874.1">
    <property type="nucleotide sequence ID" value="NZ_JAPDOB010000002.1"/>
</dbReference>
<dbReference type="Gene3D" id="1.10.1470.10">
    <property type="entry name" value="YjbJ"/>
    <property type="match status" value="1"/>
</dbReference>
<dbReference type="InterPro" id="IPR036629">
    <property type="entry name" value="YjbJ_sf"/>
</dbReference>
<name>A0ABT3JJ55_9SPHN</name>
<proteinExistence type="inferred from homology"/>
<evidence type="ECO:0000313" key="5">
    <source>
        <dbReference type="EMBL" id="MCW3798821.1"/>
    </source>
</evidence>
<feature type="domain" description="CsbD-like" evidence="4">
    <location>
        <begin position="4"/>
        <end position="54"/>
    </location>
</feature>
<evidence type="ECO:0000313" key="6">
    <source>
        <dbReference type="Proteomes" id="UP001526246"/>
    </source>
</evidence>
<comment type="caution">
    <text evidence="5">The sequence shown here is derived from an EMBL/GenBank/DDBJ whole genome shotgun (WGS) entry which is preliminary data.</text>
</comment>
<comment type="similarity">
    <text evidence="1">Belongs to the UPF0337 (CsbD) family.</text>
</comment>
<keyword evidence="6" id="KW-1185">Reference proteome</keyword>